<dbReference type="Gene3D" id="3.40.50.1820">
    <property type="entry name" value="alpha/beta hydrolase"/>
    <property type="match status" value="2"/>
</dbReference>
<keyword evidence="3" id="KW-1185">Reference proteome</keyword>
<dbReference type="InterPro" id="IPR000073">
    <property type="entry name" value="AB_hydrolase_1"/>
</dbReference>
<sequence length="306" mass="34230">MGQVEPPADKRPSVAEILAHKSYPDTIWRLTPTQRGKLPVGKGRGGPFNIDWEVHGSGETKVVWIMGLGSNKSTWQRQTLYFGHERGDTYSSLVFDNRGMGASDTPLLRYSTSEMAKDCIELLDHLGWTEDRQLNITGVSMGGDDCTRTGIDDTKSNCHSQLAFHVRILPICPPSRHPWLNLHQDILFPTHASPQTTSAFAAAELKKRLDPDSFKTVGFLLQAIAAGWHHKSPAQLKELGDKVGRERIAVMHGTKDQLISVPHGEKLIAFLHPGKPEIREGDGHAIPIQEEDWFHEKMLAFFEEFN</sequence>
<accession>A0A5M9K2H0</accession>
<dbReference type="Proteomes" id="UP000322873">
    <property type="component" value="Unassembled WGS sequence"/>
</dbReference>
<dbReference type="InterPro" id="IPR050471">
    <property type="entry name" value="AB_hydrolase"/>
</dbReference>
<reference evidence="2 3" key="1">
    <citation type="submission" date="2019-06" db="EMBL/GenBank/DDBJ databases">
        <title>Genome Sequence of the Brown Rot Fungal Pathogen Monilinia fructicola.</title>
        <authorList>
            <person name="De Miccolis Angelini R.M."/>
            <person name="Landi L."/>
            <person name="Abate D."/>
            <person name="Pollastro S."/>
            <person name="Romanazzi G."/>
            <person name="Faretra F."/>
        </authorList>
    </citation>
    <scope>NUCLEOTIDE SEQUENCE [LARGE SCALE GENOMIC DNA]</scope>
    <source>
        <strain evidence="2 3">Mfrc123</strain>
    </source>
</reference>
<dbReference type="SUPFAM" id="SSF53474">
    <property type="entry name" value="alpha/beta-Hydrolases"/>
    <property type="match status" value="1"/>
</dbReference>
<feature type="domain" description="AB hydrolase-1" evidence="1">
    <location>
        <begin position="67"/>
        <end position="292"/>
    </location>
</feature>
<dbReference type="VEuPathDB" id="FungiDB:MFRU_033g00440"/>
<dbReference type="PANTHER" id="PTHR43433">
    <property type="entry name" value="HYDROLASE, ALPHA/BETA FOLD FAMILY PROTEIN"/>
    <property type="match status" value="1"/>
</dbReference>
<dbReference type="EMBL" id="VICG01000001">
    <property type="protein sequence ID" value="KAA8575994.1"/>
    <property type="molecule type" value="Genomic_DNA"/>
</dbReference>
<organism evidence="2 3">
    <name type="scientific">Monilinia fructicola</name>
    <name type="common">Brown rot fungus</name>
    <name type="synonym">Ciboria fructicola</name>
    <dbReference type="NCBI Taxonomy" id="38448"/>
    <lineage>
        <taxon>Eukaryota</taxon>
        <taxon>Fungi</taxon>
        <taxon>Dikarya</taxon>
        <taxon>Ascomycota</taxon>
        <taxon>Pezizomycotina</taxon>
        <taxon>Leotiomycetes</taxon>
        <taxon>Helotiales</taxon>
        <taxon>Sclerotiniaceae</taxon>
        <taxon>Monilinia</taxon>
    </lineage>
</organism>
<evidence type="ECO:0000259" key="1">
    <source>
        <dbReference type="Pfam" id="PF12697"/>
    </source>
</evidence>
<proteinExistence type="predicted"/>
<gene>
    <name evidence="2" type="ORF">EYC84_006157</name>
</gene>
<protein>
    <recommendedName>
        <fullName evidence="1">AB hydrolase-1 domain-containing protein</fullName>
    </recommendedName>
</protein>
<dbReference type="InterPro" id="IPR029058">
    <property type="entry name" value="AB_hydrolase_fold"/>
</dbReference>
<evidence type="ECO:0000313" key="3">
    <source>
        <dbReference type="Proteomes" id="UP000322873"/>
    </source>
</evidence>
<dbReference type="AlphaFoldDB" id="A0A5M9K2H0"/>
<dbReference type="Pfam" id="PF12697">
    <property type="entry name" value="Abhydrolase_6"/>
    <property type="match status" value="1"/>
</dbReference>
<evidence type="ECO:0000313" key="2">
    <source>
        <dbReference type="EMBL" id="KAA8575994.1"/>
    </source>
</evidence>
<name>A0A5M9K2H0_MONFR</name>
<dbReference type="PANTHER" id="PTHR43433:SF5">
    <property type="entry name" value="AB HYDROLASE-1 DOMAIN-CONTAINING PROTEIN"/>
    <property type="match status" value="1"/>
</dbReference>
<comment type="caution">
    <text evidence="2">The sequence shown here is derived from an EMBL/GenBank/DDBJ whole genome shotgun (WGS) entry which is preliminary data.</text>
</comment>